<evidence type="ECO:0000313" key="3">
    <source>
        <dbReference type="Proteomes" id="UP001283361"/>
    </source>
</evidence>
<protein>
    <submittedName>
        <fullName evidence="2">Uncharacterized protein</fullName>
    </submittedName>
</protein>
<proteinExistence type="predicted"/>
<name>A0AAE1AWL7_9GAST</name>
<accession>A0AAE1AWL7</accession>
<organism evidence="2 3">
    <name type="scientific">Elysia crispata</name>
    <name type="common">lettuce slug</name>
    <dbReference type="NCBI Taxonomy" id="231223"/>
    <lineage>
        <taxon>Eukaryota</taxon>
        <taxon>Metazoa</taxon>
        <taxon>Spiralia</taxon>
        <taxon>Lophotrochozoa</taxon>
        <taxon>Mollusca</taxon>
        <taxon>Gastropoda</taxon>
        <taxon>Heterobranchia</taxon>
        <taxon>Euthyneura</taxon>
        <taxon>Panpulmonata</taxon>
        <taxon>Sacoglossa</taxon>
        <taxon>Placobranchoidea</taxon>
        <taxon>Plakobranchidae</taxon>
        <taxon>Elysia</taxon>
    </lineage>
</organism>
<keyword evidence="3" id="KW-1185">Reference proteome</keyword>
<comment type="caution">
    <text evidence="2">The sequence shown here is derived from an EMBL/GenBank/DDBJ whole genome shotgun (WGS) entry which is preliminary data.</text>
</comment>
<reference evidence="2" key="1">
    <citation type="journal article" date="2023" name="G3 (Bethesda)">
        <title>A reference genome for the long-term kleptoplast-retaining sea slug Elysia crispata morphotype clarki.</title>
        <authorList>
            <person name="Eastman K.E."/>
            <person name="Pendleton A.L."/>
            <person name="Shaikh M.A."/>
            <person name="Suttiyut T."/>
            <person name="Ogas R."/>
            <person name="Tomko P."/>
            <person name="Gavelis G."/>
            <person name="Widhalm J.R."/>
            <person name="Wisecaver J.H."/>
        </authorList>
    </citation>
    <scope>NUCLEOTIDE SEQUENCE</scope>
    <source>
        <strain evidence="2">ECLA1</strain>
    </source>
</reference>
<feature type="compositionally biased region" description="Basic and acidic residues" evidence="1">
    <location>
        <begin position="1"/>
        <end position="25"/>
    </location>
</feature>
<gene>
    <name evidence="2" type="ORF">RRG08_055821</name>
</gene>
<dbReference type="Proteomes" id="UP001283361">
    <property type="component" value="Unassembled WGS sequence"/>
</dbReference>
<dbReference type="EMBL" id="JAWDGP010001076">
    <property type="protein sequence ID" value="KAK3795258.1"/>
    <property type="molecule type" value="Genomic_DNA"/>
</dbReference>
<dbReference type="AlphaFoldDB" id="A0AAE1AWL7"/>
<evidence type="ECO:0000256" key="1">
    <source>
        <dbReference type="SAM" id="MobiDB-lite"/>
    </source>
</evidence>
<sequence length="164" mass="18332">MPGETKSDKRKMEQGKKIRERDKISGARRKANTLGRHWYLQVNTQATDHKVLPAAVSSAKFPGGSQSQWLCVELMVGLVCIALSLRVGRAYRNHTELRTCGEKKVCIGEEWETLRIQHGGQVMPEYWVPAISAYDLPHGVAGRGDPCQAETVVRLMMSNSRVTL</sequence>
<feature type="region of interest" description="Disordered" evidence="1">
    <location>
        <begin position="1"/>
        <end position="26"/>
    </location>
</feature>
<evidence type="ECO:0000313" key="2">
    <source>
        <dbReference type="EMBL" id="KAK3795258.1"/>
    </source>
</evidence>